<dbReference type="SUPFAM" id="SSF47413">
    <property type="entry name" value="lambda repressor-like DNA-binding domains"/>
    <property type="match status" value="1"/>
</dbReference>
<reference evidence="5" key="1">
    <citation type="submission" date="2016-10" db="EMBL/GenBank/DDBJ databases">
        <authorList>
            <person name="Varghese N."/>
            <person name="Submissions S."/>
        </authorList>
    </citation>
    <scope>NUCLEOTIDE SEQUENCE [LARGE SCALE GENOMIC DNA]</scope>
    <source>
        <strain evidence="5">ES.061</strain>
    </source>
</reference>
<gene>
    <name evidence="4" type="ORF">SAMN05216452_2630</name>
</gene>
<dbReference type="Gene3D" id="2.60.120.10">
    <property type="entry name" value="Jelly Rolls"/>
    <property type="match status" value="1"/>
</dbReference>
<dbReference type="InterPro" id="IPR050807">
    <property type="entry name" value="TransReg_Diox_bact_type"/>
</dbReference>
<feature type="compositionally biased region" description="Polar residues" evidence="2">
    <location>
        <begin position="1"/>
        <end position="17"/>
    </location>
</feature>
<dbReference type="GO" id="GO:0003677">
    <property type="term" value="F:DNA binding"/>
    <property type="evidence" value="ECO:0007669"/>
    <property type="project" value="UniProtKB-KW"/>
</dbReference>
<dbReference type="EMBL" id="FNSL01000001">
    <property type="protein sequence ID" value="SEB65422.1"/>
    <property type="molecule type" value="Genomic_DNA"/>
</dbReference>
<organism evidence="4 5">
    <name type="scientific">Nitratireductor aquibiodomus</name>
    <dbReference type="NCBI Taxonomy" id="204799"/>
    <lineage>
        <taxon>Bacteria</taxon>
        <taxon>Pseudomonadati</taxon>
        <taxon>Pseudomonadota</taxon>
        <taxon>Alphaproteobacteria</taxon>
        <taxon>Hyphomicrobiales</taxon>
        <taxon>Phyllobacteriaceae</taxon>
        <taxon>Nitratireductor</taxon>
    </lineage>
</organism>
<evidence type="ECO:0000256" key="2">
    <source>
        <dbReference type="SAM" id="MobiDB-lite"/>
    </source>
</evidence>
<protein>
    <submittedName>
        <fullName evidence="4">Transcriptional regulator, XRE family with cupin sensor</fullName>
    </submittedName>
</protein>
<dbReference type="GO" id="GO:0005829">
    <property type="term" value="C:cytosol"/>
    <property type="evidence" value="ECO:0007669"/>
    <property type="project" value="TreeGrafter"/>
</dbReference>
<dbReference type="PANTHER" id="PTHR46797:SF2">
    <property type="entry name" value="TRANSCRIPTIONAL REGULATOR"/>
    <property type="match status" value="1"/>
</dbReference>
<proteinExistence type="predicted"/>
<dbReference type="CDD" id="cd02209">
    <property type="entry name" value="cupin_XRE_C"/>
    <property type="match status" value="1"/>
</dbReference>
<dbReference type="PANTHER" id="PTHR46797">
    <property type="entry name" value="HTH-TYPE TRANSCRIPTIONAL REGULATOR"/>
    <property type="match status" value="1"/>
</dbReference>
<dbReference type="InterPro" id="IPR010982">
    <property type="entry name" value="Lambda_DNA-bd_dom_sf"/>
</dbReference>
<evidence type="ECO:0000313" key="4">
    <source>
        <dbReference type="EMBL" id="SEB65422.1"/>
    </source>
</evidence>
<dbReference type="CDD" id="cd00093">
    <property type="entry name" value="HTH_XRE"/>
    <property type="match status" value="1"/>
</dbReference>
<dbReference type="AlphaFoldDB" id="A0A1H4L5I1"/>
<accession>A0A1H4L5I1</accession>
<evidence type="ECO:0000259" key="3">
    <source>
        <dbReference type="PROSITE" id="PS50943"/>
    </source>
</evidence>
<evidence type="ECO:0000256" key="1">
    <source>
        <dbReference type="ARBA" id="ARBA00023125"/>
    </source>
</evidence>
<dbReference type="SMART" id="SM00530">
    <property type="entry name" value="HTH_XRE"/>
    <property type="match status" value="1"/>
</dbReference>
<dbReference type="PROSITE" id="PS50943">
    <property type="entry name" value="HTH_CROC1"/>
    <property type="match status" value="1"/>
</dbReference>
<dbReference type="InterPro" id="IPR001387">
    <property type="entry name" value="Cro/C1-type_HTH"/>
</dbReference>
<dbReference type="Pfam" id="PF01381">
    <property type="entry name" value="HTH_3"/>
    <property type="match status" value="1"/>
</dbReference>
<dbReference type="RefSeq" id="WP_090329095.1">
    <property type="nucleotide sequence ID" value="NZ_FNSL01000001.1"/>
</dbReference>
<dbReference type="SUPFAM" id="SSF51182">
    <property type="entry name" value="RmlC-like cupins"/>
    <property type="match status" value="1"/>
</dbReference>
<dbReference type="Gene3D" id="1.10.260.40">
    <property type="entry name" value="lambda repressor-like DNA-binding domains"/>
    <property type="match status" value="1"/>
</dbReference>
<keyword evidence="5" id="KW-1185">Reference proteome</keyword>
<evidence type="ECO:0000313" key="5">
    <source>
        <dbReference type="Proteomes" id="UP000199064"/>
    </source>
</evidence>
<dbReference type="InterPro" id="IPR011051">
    <property type="entry name" value="RmlC_Cupin_sf"/>
</dbReference>
<dbReference type="Pfam" id="PF07883">
    <property type="entry name" value="Cupin_2"/>
    <property type="match status" value="1"/>
</dbReference>
<sequence>MPTDSSTPVQAKNNGDARSTDHIVGERIRHLRQARSMSIKELASDAGLSIALISQIERGISSASVRVLAKLADGLDVAISDLFEPALEDAVSDRIVARVHERRHIDLNRTGIHKELLTPFARQPRLDLYMMTIEPDGSSSDEPFVHQGEEAGVVLEGGIELYVDGKRYILGEGDSFRFASDRPHRYLNAGSKTARVIWALYRESE</sequence>
<keyword evidence="1" id="KW-0238">DNA-binding</keyword>
<feature type="domain" description="HTH cro/C1-type" evidence="3">
    <location>
        <begin position="28"/>
        <end position="82"/>
    </location>
</feature>
<name>A0A1H4L5I1_9HYPH</name>
<dbReference type="InterPro" id="IPR013096">
    <property type="entry name" value="Cupin_2"/>
</dbReference>
<dbReference type="Proteomes" id="UP000199064">
    <property type="component" value="Unassembled WGS sequence"/>
</dbReference>
<feature type="region of interest" description="Disordered" evidence="2">
    <location>
        <begin position="1"/>
        <end position="20"/>
    </location>
</feature>
<dbReference type="InterPro" id="IPR014710">
    <property type="entry name" value="RmlC-like_jellyroll"/>
</dbReference>
<dbReference type="GO" id="GO:0003700">
    <property type="term" value="F:DNA-binding transcription factor activity"/>
    <property type="evidence" value="ECO:0007669"/>
    <property type="project" value="TreeGrafter"/>
</dbReference>